<sequence length="181" mass="19215">MIYTSEREDFELTVPDIPVTEYTLRHAERLADKPALIDGPSGRTLTYGELAAGIRIAATGLAARGMGKGDVMGIYCPNIPEYSLIFNAVASLGGVNTTVNPLYTAAELAKQLNDANARFLVTVPPFLDKALEAAGNSAVEEIFVLGEGQGATPFTELLSAGDDPPLVEIDTKNDLVVLPYS</sequence>
<accession>A0A382V331</accession>
<dbReference type="PANTHER" id="PTHR24096:SF149">
    <property type="entry name" value="AMP-BINDING DOMAIN-CONTAINING PROTEIN-RELATED"/>
    <property type="match status" value="1"/>
</dbReference>
<protein>
    <recommendedName>
        <fullName evidence="3">AMP-dependent synthetase/ligase domain-containing protein</fullName>
    </recommendedName>
</protein>
<dbReference type="GO" id="GO:0016405">
    <property type="term" value="F:CoA-ligase activity"/>
    <property type="evidence" value="ECO:0007669"/>
    <property type="project" value="TreeGrafter"/>
</dbReference>
<gene>
    <name evidence="4" type="ORF">METZ01_LOCUS393820</name>
</gene>
<dbReference type="Gene3D" id="3.40.50.12780">
    <property type="entry name" value="N-terminal domain of ligase-like"/>
    <property type="match status" value="1"/>
</dbReference>
<reference evidence="4" key="1">
    <citation type="submission" date="2018-05" db="EMBL/GenBank/DDBJ databases">
        <authorList>
            <person name="Lanie J.A."/>
            <person name="Ng W.-L."/>
            <person name="Kazmierczak K.M."/>
            <person name="Andrzejewski T.M."/>
            <person name="Davidsen T.M."/>
            <person name="Wayne K.J."/>
            <person name="Tettelin H."/>
            <person name="Glass J.I."/>
            <person name="Rusch D."/>
            <person name="Podicherti R."/>
            <person name="Tsui H.-C.T."/>
            <person name="Winkler M.E."/>
        </authorList>
    </citation>
    <scope>NUCLEOTIDE SEQUENCE</scope>
</reference>
<dbReference type="PANTHER" id="PTHR24096">
    <property type="entry name" value="LONG-CHAIN-FATTY-ACID--COA LIGASE"/>
    <property type="match status" value="1"/>
</dbReference>
<feature type="non-terminal residue" evidence="4">
    <location>
        <position position="181"/>
    </location>
</feature>
<keyword evidence="2" id="KW-0436">Ligase</keyword>
<dbReference type="InterPro" id="IPR000873">
    <property type="entry name" value="AMP-dep_synth/lig_dom"/>
</dbReference>
<dbReference type="InterPro" id="IPR042099">
    <property type="entry name" value="ANL_N_sf"/>
</dbReference>
<dbReference type="AlphaFoldDB" id="A0A382V331"/>
<evidence type="ECO:0000259" key="3">
    <source>
        <dbReference type="Pfam" id="PF00501"/>
    </source>
</evidence>
<evidence type="ECO:0000313" key="4">
    <source>
        <dbReference type="EMBL" id="SVD40966.1"/>
    </source>
</evidence>
<proteinExistence type="inferred from homology"/>
<dbReference type="SUPFAM" id="SSF56801">
    <property type="entry name" value="Acetyl-CoA synthetase-like"/>
    <property type="match status" value="1"/>
</dbReference>
<evidence type="ECO:0000256" key="2">
    <source>
        <dbReference type="ARBA" id="ARBA00022598"/>
    </source>
</evidence>
<comment type="similarity">
    <text evidence="1">Belongs to the ATP-dependent AMP-binding enzyme family.</text>
</comment>
<name>A0A382V331_9ZZZZ</name>
<dbReference type="Pfam" id="PF00501">
    <property type="entry name" value="AMP-binding"/>
    <property type="match status" value="1"/>
</dbReference>
<evidence type="ECO:0000256" key="1">
    <source>
        <dbReference type="ARBA" id="ARBA00006432"/>
    </source>
</evidence>
<dbReference type="EMBL" id="UINC01148840">
    <property type="protein sequence ID" value="SVD40966.1"/>
    <property type="molecule type" value="Genomic_DNA"/>
</dbReference>
<organism evidence="4">
    <name type="scientific">marine metagenome</name>
    <dbReference type="NCBI Taxonomy" id="408172"/>
    <lineage>
        <taxon>unclassified sequences</taxon>
        <taxon>metagenomes</taxon>
        <taxon>ecological metagenomes</taxon>
    </lineage>
</organism>
<feature type="domain" description="AMP-dependent synthetase/ligase" evidence="3">
    <location>
        <begin position="25"/>
        <end position="181"/>
    </location>
</feature>